<evidence type="ECO:0000313" key="2">
    <source>
        <dbReference type="EMBL" id="CAG9827197.1"/>
    </source>
</evidence>
<dbReference type="Proteomes" id="UP001153709">
    <property type="component" value="Chromosome 1"/>
</dbReference>
<reference evidence="2" key="1">
    <citation type="submission" date="2022-01" db="EMBL/GenBank/DDBJ databases">
        <authorList>
            <person name="King R."/>
        </authorList>
    </citation>
    <scope>NUCLEOTIDE SEQUENCE</scope>
</reference>
<protein>
    <submittedName>
        <fullName evidence="2">Uncharacterized protein</fullName>
    </submittedName>
</protein>
<dbReference type="OrthoDB" id="6780244at2759"/>
<gene>
    <name evidence="2" type="ORF">DIABBA_LOCUS1221</name>
</gene>
<evidence type="ECO:0000256" key="1">
    <source>
        <dbReference type="SAM" id="MobiDB-lite"/>
    </source>
</evidence>
<name>A0A9N9X6W8_DIABA</name>
<accession>A0A9N9X6W8</accession>
<proteinExistence type="predicted"/>
<feature type="region of interest" description="Disordered" evidence="1">
    <location>
        <begin position="76"/>
        <end position="98"/>
    </location>
</feature>
<keyword evidence="3" id="KW-1185">Reference proteome</keyword>
<dbReference type="AlphaFoldDB" id="A0A9N9X6W8"/>
<organism evidence="2 3">
    <name type="scientific">Diabrotica balteata</name>
    <name type="common">Banded cucumber beetle</name>
    <dbReference type="NCBI Taxonomy" id="107213"/>
    <lineage>
        <taxon>Eukaryota</taxon>
        <taxon>Metazoa</taxon>
        <taxon>Ecdysozoa</taxon>
        <taxon>Arthropoda</taxon>
        <taxon>Hexapoda</taxon>
        <taxon>Insecta</taxon>
        <taxon>Pterygota</taxon>
        <taxon>Neoptera</taxon>
        <taxon>Endopterygota</taxon>
        <taxon>Coleoptera</taxon>
        <taxon>Polyphaga</taxon>
        <taxon>Cucujiformia</taxon>
        <taxon>Chrysomeloidea</taxon>
        <taxon>Chrysomelidae</taxon>
        <taxon>Galerucinae</taxon>
        <taxon>Diabroticina</taxon>
        <taxon>Diabroticites</taxon>
        <taxon>Diabrotica</taxon>
    </lineage>
</organism>
<evidence type="ECO:0000313" key="3">
    <source>
        <dbReference type="Proteomes" id="UP001153709"/>
    </source>
</evidence>
<dbReference type="EMBL" id="OU898276">
    <property type="protein sequence ID" value="CAG9827197.1"/>
    <property type="molecule type" value="Genomic_DNA"/>
</dbReference>
<sequence length="169" mass="18712">MSTRGEQMLLARGIKLQRIQGNEQGPTNWIIDDSNTLTSSNAHGHIANTINTENTSFVSSVSSTCSSTSFTCSSPIDGSDIDHNYTPSNDESVSADDNDKIPIRQSASMELINVMEVSPKIKSRNRARNLAHWKRNTCKRLRNTDKEYITLSKGKLISARKVLPPCSTR</sequence>